<evidence type="ECO:0000256" key="1">
    <source>
        <dbReference type="SAM" id="Phobius"/>
    </source>
</evidence>
<keyword evidence="1" id="KW-0472">Membrane</keyword>
<dbReference type="HOGENOM" id="CLU_113299_3_0_11"/>
<dbReference type="STRING" id="1235794.C811_00034"/>
<dbReference type="GeneID" id="82189715"/>
<protein>
    <recommendedName>
        <fullName evidence="4">DUF454 domain-containing protein</fullName>
    </recommendedName>
</protein>
<dbReference type="PANTHER" id="PTHR35813:SF1">
    <property type="entry name" value="INNER MEMBRANE PROTEIN YBAN"/>
    <property type="match status" value="1"/>
</dbReference>
<dbReference type="AlphaFoldDB" id="R9L4W8"/>
<evidence type="ECO:0000313" key="3">
    <source>
        <dbReference type="Proteomes" id="UP000014204"/>
    </source>
</evidence>
<keyword evidence="1" id="KW-0812">Transmembrane</keyword>
<feature type="transmembrane region" description="Helical" evidence="1">
    <location>
        <begin position="99"/>
        <end position="116"/>
    </location>
</feature>
<comment type="caution">
    <text evidence="2">The sequence shown here is derived from an EMBL/GenBank/DDBJ whole genome shotgun (WGS) entry which is preliminary data.</text>
</comment>
<dbReference type="PATRIC" id="fig|1235794.3.peg.36"/>
<keyword evidence="3" id="KW-1185">Reference proteome</keyword>
<proteinExistence type="predicted"/>
<reference evidence="2 3" key="1">
    <citation type="submission" date="2013-04" db="EMBL/GenBank/DDBJ databases">
        <title>The Genome Sequence of Enterorhabdus caecimuris B7.</title>
        <authorList>
            <consortium name="The Broad Institute Genomics Platform"/>
            <consortium name="The Broad Institute Genome Sequencing Center for Infectious Disease"/>
            <person name="Earl A."/>
            <person name="Xavier R."/>
            <person name="Elson C."/>
            <person name="Duck W."/>
            <person name="Walker B."/>
            <person name="Young S."/>
            <person name="Zeng Q."/>
            <person name="Gargeya S."/>
            <person name="Fitzgerald M."/>
            <person name="Haas B."/>
            <person name="Abouelleil A."/>
            <person name="Allen A.W."/>
            <person name="Alvarado L."/>
            <person name="Arachchi H.M."/>
            <person name="Berlin A.M."/>
            <person name="Chapman S.B."/>
            <person name="Gainer-Dewar J."/>
            <person name="Goldberg J."/>
            <person name="Griggs A."/>
            <person name="Gujja S."/>
            <person name="Hansen M."/>
            <person name="Howarth C."/>
            <person name="Imamovic A."/>
            <person name="Ireland A."/>
            <person name="Larimer J."/>
            <person name="McCowan C."/>
            <person name="Murphy C."/>
            <person name="Pearson M."/>
            <person name="Poon T.W."/>
            <person name="Priest M."/>
            <person name="Roberts A."/>
            <person name="Saif S."/>
            <person name="Shea T."/>
            <person name="Sisk P."/>
            <person name="Sykes S."/>
            <person name="Wortman J."/>
            <person name="Nusbaum C."/>
            <person name="Birren B."/>
        </authorList>
    </citation>
    <scope>NUCLEOTIDE SEQUENCE [LARGE SCALE GENOMIC DNA]</scope>
    <source>
        <strain evidence="2 3">B7</strain>
    </source>
</reference>
<dbReference type="OrthoDB" id="3174520at2"/>
<dbReference type="EMBL" id="ASSY01000001">
    <property type="protein sequence ID" value="EOS53730.1"/>
    <property type="molecule type" value="Genomic_DNA"/>
</dbReference>
<sequence>MKTVARILVLAFAWLCVGAAFVGIFVPVLPTTPLLLLATFLFGKFSPRCHRLIISSKVYRSYVVPFKEAGGMPVKAKMRMLIISLSVLAVSAALVQKPFVWVILAAVALFLVYLMVVRIPTVGESAVAYEAAEIEPEA</sequence>
<dbReference type="PANTHER" id="PTHR35813">
    <property type="entry name" value="INNER MEMBRANE PROTEIN YBAN"/>
    <property type="match status" value="1"/>
</dbReference>
<dbReference type="GO" id="GO:0005886">
    <property type="term" value="C:plasma membrane"/>
    <property type="evidence" value="ECO:0007669"/>
    <property type="project" value="TreeGrafter"/>
</dbReference>
<gene>
    <name evidence="2" type="ORF">C811_00034</name>
</gene>
<dbReference type="RefSeq" id="WP_016308283.1">
    <property type="nucleotide sequence ID" value="NZ_KE159646.1"/>
</dbReference>
<organism evidence="2 3">
    <name type="scientific">Adlercreutzia caecimuris B7</name>
    <dbReference type="NCBI Taxonomy" id="1235794"/>
    <lineage>
        <taxon>Bacteria</taxon>
        <taxon>Bacillati</taxon>
        <taxon>Actinomycetota</taxon>
        <taxon>Coriobacteriia</taxon>
        <taxon>Eggerthellales</taxon>
        <taxon>Eggerthellaceae</taxon>
        <taxon>Adlercreutzia</taxon>
    </lineage>
</organism>
<feature type="transmembrane region" description="Helical" evidence="1">
    <location>
        <begin position="7"/>
        <end position="28"/>
    </location>
</feature>
<keyword evidence="1" id="KW-1133">Transmembrane helix</keyword>
<feature type="transmembrane region" description="Helical" evidence="1">
    <location>
        <begin position="76"/>
        <end position="93"/>
    </location>
</feature>
<dbReference type="Proteomes" id="UP000014204">
    <property type="component" value="Unassembled WGS sequence"/>
</dbReference>
<accession>R9L4W8</accession>
<dbReference type="eggNOG" id="COG2832">
    <property type="taxonomic scope" value="Bacteria"/>
</dbReference>
<evidence type="ECO:0008006" key="4">
    <source>
        <dbReference type="Google" id="ProtNLM"/>
    </source>
</evidence>
<dbReference type="InterPro" id="IPR007401">
    <property type="entry name" value="DUF454"/>
</dbReference>
<name>R9L4W8_9ACTN</name>
<evidence type="ECO:0000313" key="2">
    <source>
        <dbReference type="EMBL" id="EOS53730.1"/>
    </source>
</evidence>
<dbReference type="Pfam" id="PF04304">
    <property type="entry name" value="DUF454"/>
    <property type="match status" value="1"/>
</dbReference>